<dbReference type="PANTHER" id="PTHR34581">
    <property type="entry name" value="PTS SYSTEM N,N'-DIACETYLCHITOBIOSE-SPECIFIC EIIB COMPONENT"/>
    <property type="match status" value="1"/>
</dbReference>
<feature type="modified residue" description="Phosphocysteine; by EIIA" evidence="7">
    <location>
        <position position="8"/>
    </location>
</feature>
<keyword evidence="10" id="KW-1185">Reference proteome</keyword>
<comment type="caution">
    <text evidence="9">The sequence shown here is derived from an EMBL/GenBank/DDBJ whole genome shotgun (WGS) entry which is preliminary data.</text>
</comment>
<dbReference type="InterPro" id="IPR003501">
    <property type="entry name" value="PTS_EIIB_2/3"/>
</dbReference>
<evidence type="ECO:0000256" key="7">
    <source>
        <dbReference type="PROSITE-ProRule" id="PRU00423"/>
    </source>
</evidence>
<dbReference type="PANTHER" id="PTHR34581:SF2">
    <property type="entry name" value="PTS SYSTEM N,N'-DIACETYLCHITOBIOSE-SPECIFIC EIIB COMPONENT"/>
    <property type="match status" value="1"/>
</dbReference>
<keyword evidence="5" id="KW-0598">Phosphotransferase system</keyword>
<evidence type="ECO:0000256" key="5">
    <source>
        <dbReference type="ARBA" id="ARBA00022683"/>
    </source>
</evidence>
<keyword evidence="1" id="KW-0813">Transport</keyword>
<protein>
    <submittedName>
        <fullName evidence="9">PTS system cellobiose-specific IIB component</fullName>
    </submittedName>
</protein>
<evidence type="ECO:0000256" key="2">
    <source>
        <dbReference type="ARBA" id="ARBA00022553"/>
    </source>
</evidence>
<dbReference type="InterPro" id="IPR013012">
    <property type="entry name" value="PTS_EIIB_3"/>
</dbReference>
<dbReference type="SUPFAM" id="SSF52794">
    <property type="entry name" value="PTS system IIB component-like"/>
    <property type="match status" value="1"/>
</dbReference>
<proteinExistence type="predicted"/>
<evidence type="ECO:0000256" key="6">
    <source>
        <dbReference type="ARBA" id="ARBA00022777"/>
    </source>
</evidence>
<keyword evidence="2" id="KW-0597">Phosphoprotein</keyword>
<name>A0ABS2Q8T3_9BACL</name>
<dbReference type="PROSITE" id="PS51100">
    <property type="entry name" value="PTS_EIIB_TYPE_3"/>
    <property type="match status" value="1"/>
</dbReference>
<dbReference type="Pfam" id="PF02302">
    <property type="entry name" value="PTS_IIB"/>
    <property type="match status" value="1"/>
</dbReference>
<sequence length="102" mass="10882">MMKIVLCCAAGMSTSLLVSKMEAAAKAQGKDYSITAVPAEQVPLEIDNTNVLLLGPQVKYLLKKFQQLGKEKNVPVDVIGAVEYGMMDGAKVLKKAEKLAGV</sequence>
<keyword evidence="3" id="KW-0762">Sugar transport</keyword>
<organism evidence="9 10">
    <name type="scientific">Sporolactobacillus spathodeae</name>
    <dbReference type="NCBI Taxonomy" id="1465502"/>
    <lineage>
        <taxon>Bacteria</taxon>
        <taxon>Bacillati</taxon>
        <taxon>Bacillota</taxon>
        <taxon>Bacilli</taxon>
        <taxon>Bacillales</taxon>
        <taxon>Sporolactobacillaceae</taxon>
        <taxon>Sporolactobacillus</taxon>
    </lineage>
</organism>
<evidence type="ECO:0000313" key="9">
    <source>
        <dbReference type="EMBL" id="MBM7658153.1"/>
    </source>
</evidence>
<evidence type="ECO:0000256" key="1">
    <source>
        <dbReference type="ARBA" id="ARBA00022448"/>
    </source>
</evidence>
<accession>A0ABS2Q8T3</accession>
<evidence type="ECO:0000256" key="3">
    <source>
        <dbReference type="ARBA" id="ARBA00022597"/>
    </source>
</evidence>
<evidence type="ECO:0000256" key="4">
    <source>
        <dbReference type="ARBA" id="ARBA00022679"/>
    </source>
</evidence>
<dbReference type="Proteomes" id="UP000823201">
    <property type="component" value="Unassembled WGS sequence"/>
</dbReference>
<keyword evidence="4" id="KW-0808">Transferase</keyword>
<feature type="domain" description="PTS EIIB type-3" evidence="8">
    <location>
        <begin position="1"/>
        <end position="102"/>
    </location>
</feature>
<dbReference type="EMBL" id="JAFBEV010000012">
    <property type="protein sequence ID" value="MBM7658153.1"/>
    <property type="molecule type" value="Genomic_DNA"/>
</dbReference>
<dbReference type="InterPro" id="IPR036095">
    <property type="entry name" value="PTS_EIIB-like_sf"/>
</dbReference>
<gene>
    <name evidence="9" type="ORF">JOC27_001606</name>
</gene>
<dbReference type="CDD" id="cd05564">
    <property type="entry name" value="PTS_IIB_chitobiose_lichenan"/>
    <property type="match status" value="1"/>
</dbReference>
<keyword evidence="6" id="KW-0418">Kinase</keyword>
<evidence type="ECO:0000313" key="10">
    <source>
        <dbReference type="Proteomes" id="UP000823201"/>
    </source>
</evidence>
<dbReference type="InterPro" id="IPR051819">
    <property type="entry name" value="PTS_sugar-specific_EIIB"/>
</dbReference>
<reference evidence="9 10" key="1">
    <citation type="submission" date="2021-01" db="EMBL/GenBank/DDBJ databases">
        <title>Genomic Encyclopedia of Type Strains, Phase IV (KMG-IV): sequencing the most valuable type-strain genomes for metagenomic binning, comparative biology and taxonomic classification.</title>
        <authorList>
            <person name="Goeker M."/>
        </authorList>
    </citation>
    <scope>NUCLEOTIDE SEQUENCE [LARGE SCALE GENOMIC DNA]</scope>
    <source>
        <strain evidence="9 10">DSM 100968</strain>
    </source>
</reference>
<evidence type="ECO:0000259" key="8">
    <source>
        <dbReference type="PROSITE" id="PS51100"/>
    </source>
</evidence>
<dbReference type="Gene3D" id="3.40.50.2300">
    <property type="match status" value="1"/>
</dbReference>